<sequence>MSEAPSVSELYERWRSGQVTPAGISAAVRTSASAHAAATSTGHSSHVLEAWQAGHLYPSWGALNRLANALEVSLPWIMDESHVRDQVPANSDELLMLRYDRDLVALICAEGDEYPADFTAEHQARLGRAIFEAMDVATTEFAALIGNEPDGAAAARCVTELARRHRDELQRLRRALFGGDPLTPQSRTERRLYERLILGKLADAHNTGRDVLVGSTSSIPMRAVTVYGSHVILQFSASVNRRDKLVQLSCQDDAGLSTAVERRLWLRALVLGWPGSTPIQGETVSLSVAVPESSS</sequence>
<dbReference type="Proteomes" id="UP000266915">
    <property type="component" value="Unassembled WGS sequence"/>
</dbReference>
<reference evidence="1 2" key="1">
    <citation type="submission" date="2018-11" db="EMBL/GenBank/DDBJ databases">
        <title>Sequencing the genomes of 1000 actinobacteria strains.</title>
        <authorList>
            <person name="Klenk H.-P."/>
        </authorList>
    </citation>
    <scope>NUCLEOTIDE SEQUENCE [LARGE SCALE GENOMIC DNA]</scope>
    <source>
        <strain evidence="1 2">DSM 14012</strain>
    </source>
</reference>
<comment type="caution">
    <text evidence="1">The sequence shown here is derived from an EMBL/GenBank/DDBJ whole genome shotgun (WGS) entry which is preliminary data.</text>
</comment>
<accession>A0A3N2BXP7</accession>
<evidence type="ECO:0000313" key="1">
    <source>
        <dbReference type="EMBL" id="ROR80016.1"/>
    </source>
</evidence>
<name>A0A3N2BXP7_9MICO</name>
<evidence type="ECO:0000313" key="2">
    <source>
        <dbReference type="Proteomes" id="UP000266915"/>
    </source>
</evidence>
<protein>
    <submittedName>
        <fullName evidence="1">Uncharacterized protein</fullName>
    </submittedName>
</protein>
<dbReference type="RefSeq" id="WP_143736409.1">
    <property type="nucleotide sequence ID" value="NZ_FXAP01000002.1"/>
</dbReference>
<keyword evidence="2" id="KW-1185">Reference proteome</keyword>
<gene>
    <name evidence="1" type="ORF">EDD42_0047</name>
</gene>
<organism evidence="1 2">
    <name type="scientific">Plantibacter flavus</name>
    <dbReference type="NCBI Taxonomy" id="150123"/>
    <lineage>
        <taxon>Bacteria</taxon>
        <taxon>Bacillati</taxon>
        <taxon>Actinomycetota</taxon>
        <taxon>Actinomycetes</taxon>
        <taxon>Micrococcales</taxon>
        <taxon>Microbacteriaceae</taxon>
        <taxon>Plantibacter</taxon>
    </lineage>
</organism>
<dbReference type="EMBL" id="RKHL01000001">
    <property type="protein sequence ID" value="ROR80016.1"/>
    <property type="molecule type" value="Genomic_DNA"/>
</dbReference>
<dbReference type="AlphaFoldDB" id="A0A3N2BXP7"/>
<proteinExistence type="predicted"/>